<sequence length="66" mass="7092">MAPNQFRDVPLMDVLRSTQAGLPAASGPQRDGCGPIVAGDDWLRGYRVTMSSVKGASALMSWLQAW</sequence>
<evidence type="ECO:0000313" key="2">
    <source>
        <dbReference type="Proteomes" id="UP000248330"/>
    </source>
</evidence>
<dbReference type="AlphaFoldDB" id="A0A318E4H0"/>
<name>A0A318E4H0_9GAMM</name>
<protein>
    <submittedName>
        <fullName evidence="1">Uncharacterized protein</fullName>
    </submittedName>
</protein>
<accession>A0A318E4H0</accession>
<organism evidence="1 2">
    <name type="scientific">Sinimarinibacterium flocculans</name>
    <dbReference type="NCBI Taxonomy" id="985250"/>
    <lineage>
        <taxon>Bacteria</taxon>
        <taxon>Pseudomonadati</taxon>
        <taxon>Pseudomonadota</taxon>
        <taxon>Gammaproteobacteria</taxon>
        <taxon>Nevskiales</taxon>
        <taxon>Nevskiaceae</taxon>
        <taxon>Sinimarinibacterium</taxon>
    </lineage>
</organism>
<dbReference type="Proteomes" id="UP000248330">
    <property type="component" value="Unassembled WGS sequence"/>
</dbReference>
<reference evidence="1 2" key="1">
    <citation type="submission" date="2018-04" db="EMBL/GenBank/DDBJ databases">
        <title>Genomic Encyclopedia of Type Strains, Phase IV (KMG-IV): sequencing the most valuable type-strain genomes for metagenomic binning, comparative biology and taxonomic classification.</title>
        <authorList>
            <person name="Goeker M."/>
        </authorList>
    </citation>
    <scope>NUCLEOTIDE SEQUENCE [LARGE SCALE GENOMIC DNA]</scope>
    <source>
        <strain evidence="1 2">DSM 104150</strain>
    </source>
</reference>
<gene>
    <name evidence="1" type="ORF">C8D93_1302</name>
</gene>
<proteinExistence type="predicted"/>
<keyword evidence="2" id="KW-1185">Reference proteome</keyword>
<dbReference type="EMBL" id="QICN01000030">
    <property type="protein sequence ID" value="PXV62579.1"/>
    <property type="molecule type" value="Genomic_DNA"/>
</dbReference>
<comment type="caution">
    <text evidence="1">The sequence shown here is derived from an EMBL/GenBank/DDBJ whole genome shotgun (WGS) entry which is preliminary data.</text>
</comment>
<evidence type="ECO:0000313" key="1">
    <source>
        <dbReference type="EMBL" id="PXV62579.1"/>
    </source>
</evidence>